<proteinExistence type="predicted"/>
<feature type="compositionally biased region" description="Polar residues" evidence="1">
    <location>
        <begin position="138"/>
        <end position="155"/>
    </location>
</feature>
<gene>
    <name evidence="2" type="ORF">F5X68DRAFT_240857</name>
</gene>
<comment type="caution">
    <text evidence="2">The sequence shown here is derived from an EMBL/GenBank/DDBJ whole genome shotgun (WGS) entry which is preliminary data.</text>
</comment>
<evidence type="ECO:0000313" key="2">
    <source>
        <dbReference type="EMBL" id="KAH6685658.1"/>
    </source>
</evidence>
<feature type="region of interest" description="Disordered" evidence="1">
    <location>
        <begin position="138"/>
        <end position="161"/>
    </location>
</feature>
<organism evidence="2 3">
    <name type="scientific">Plectosphaerella plurivora</name>
    <dbReference type="NCBI Taxonomy" id="936078"/>
    <lineage>
        <taxon>Eukaryota</taxon>
        <taxon>Fungi</taxon>
        <taxon>Dikarya</taxon>
        <taxon>Ascomycota</taxon>
        <taxon>Pezizomycotina</taxon>
        <taxon>Sordariomycetes</taxon>
        <taxon>Hypocreomycetidae</taxon>
        <taxon>Glomerellales</taxon>
        <taxon>Plectosphaerellaceae</taxon>
        <taxon>Plectosphaerella</taxon>
    </lineage>
</organism>
<sequence length="547" mass="59316">MVDEICLARAIGFGSIQEVIGSKWDDLFLRLQVAFHKKAITETETIFVATEWLIENVPYLGVTTSKKKSPIITSWCMFLANLGCKKCDVVTEYEDAVRDRSKVRGRLPCYGYSIGLVQVEYDRKRAETARSSRINMVGSVSTARGSRWTQPSSAPAPTFPRAELNSRNLRKNQAAMGGDNGWYQYQPGRNQRPGGRAYSIAANASQSPEQKGRQRGRSQRSGSRPSSIAPNPSLSPELSDNYSGMSKRQILLGGLSTTERQAYLKDKPNPQPGHPRAAWTGSNSMPLGAPNKLKRGTDTRPQSDSPTRQQSSASRGPAPKRPNLGTQGCGTPSKGRLTPPEFTPKALDANIKQESSPDPRPGSQADADAFLKSLAGQLGAGRATATSSGASMATNGENQASPMGMNSLRTALPVLGSPRARLTVPAAPHSAKVGGLREADRGARMSSGALLNRPEFVKRNEILAYIKEEPEPEEPHPAIERLFQNRPKGFVQIPKRNTVTGLLRNEAMTTLKESLMQRVAPMTAGSRANVTQDLELPDAPVSETVEE</sequence>
<reference evidence="2" key="1">
    <citation type="journal article" date="2021" name="Nat. Commun.">
        <title>Genetic determinants of endophytism in the Arabidopsis root mycobiome.</title>
        <authorList>
            <person name="Mesny F."/>
            <person name="Miyauchi S."/>
            <person name="Thiergart T."/>
            <person name="Pickel B."/>
            <person name="Atanasova L."/>
            <person name="Karlsson M."/>
            <person name="Huettel B."/>
            <person name="Barry K.W."/>
            <person name="Haridas S."/>
            <person name="Chen C."/>
            <person name="Bauer D."/>
            <person name="Andreopoulos W."/>
            <person name="Pangilinan J."/>
            <person name="LaButti K."/>
            <person name="Riley R."/>
            <person name="Lipzen A."/>
            <person name="Clum A."/>
            <person name="Drula E."/>
            <person name="Henrissat B."/>
            <person name="Kohler A."/>
            <person name="Grigoriev I.V."/>
            <person name="Martin F.M."/>
            <person name="Hacquard S."/>
        </authorList>
    </citation>
    <scope>NUCLEOTIDE SEQUENCE</scope>
    <source>
        <strain evidence="2">MPI-SDFR-AT-0117</strain>
    </source>
</reference>
<feature type="compositionally biased region" description="Low complexity" evidence="1">
    <location>
        <begin position="382"/>
        <end position="394"/>
    </location>
</feature>
<feature type="compositionally biased region" description="Polar residues" evidence="1">
    <location>
        <begin position="228"/>
        <end position="242"/>
    </location>
</feature>
<feature type="region of interest" description="Disordered" evidence="1">
    <location>
        <begin position="173"/>
        <end position="242"/>
    </location>
</feature>
<protein>
    <submittedName>
        <fullName evidence="2">Uncharacterized protein</fullName>
    </submittedName>
</protein>
<feature type="region of interest" description="Disordered" evidence="1">
    <location>
        <begin position="382"/>
        <end position="404"/>
    </location>
</feature>
<keyword evidence="3" id="KW-1185">Reference proteome</keyword>
<dbReference type="EMBL" id="JAGSXJ010000014">
    <property type="protein sequence ID" value="KAH6685658.1"/>
    <property type="molecule type" value="Genomic_DNA"/>
</dbReference>
<name>A0A9P8V9A8_9PEZI</name>
<dbReference type="Proteomes" id="UP000770015">
    <property type="component" value="Unassembled WGS sequence"/>
</dbReference>
<feature type="region of interest" description="Disordered" evidence="1">
    <location>
        <begin position="264"/>
        <end position="343"/>
    </location>
</feature>
<evidence type="ECO:0000313" key="3">
    <source>
        <dbReference type="Proteomes" id="UP000770015"/>
    </source>
</evidence>
<feature type="region of interest" description="Disordered" evidence="1">
    <location>
        <begin position="522"/>
        <end position="547"/>
    </location>
</feature>
<evidence type="ECO:0000256" key="1">
    <source>
        <dbReference type="SAM" id="MobiDB-lite"/>
    </source>
</evidence>
<accession>A0A9P8V9A8</accession>
<dbReference type="AlphaFoldDB" id="A0A9P8V9A8"/>
<feature type="compositionally biased region" description="Polar residues" evidence="1">
    <location>
        <begin position="299"/>
        <end position="314"/>
    </location>
</feature>